<sequence length="479" mass="55219">MEYIIRTFTCVVQHTHKADDIIKNATALLDGSSNAIDISDHDRLGILDFPNTVFQEANVAGTTSLTKAELLERAASSPSTLSAGEIDLLKRRYWLGLTREEMTPSFSSAAKRNLFSLSQEHLQQATEQLKKVRAMLYDANEEDALWNAEVEDWQRMMDASKQRKKQEVESRLPTARPWVKRLWEEDQGEKNWGYAVFRDPTAVNEEYDSRKGAVLMHAKGAIGCGETIAARWRLQSMDWPEISQSPHNRTASERPQSTSYVDVLPIRKDKVLFDQETSRPKELLKDDQKHEHVKPVSEDKDKRDEETTFELEARFQVLRQHFRKVRDRSPERQSTALYPLTDRDELEDGILKNVFLVIDQQCVDSLFSQTANVDDMWVYAVDPDYIQPTGTAALKTPPNEYRGYMRVRLQQLVNNFFDARRFHADEFSMQALWRAAQPSKNQAFVSVKETEQQLWTLSRFVGSALRPEGVARPTVKLLY</sequence>
<proteinExistence type="predicted"/>
<reference evidence="2" key="2">
    <citation type="submission" date="2021-08" db="EMBL/GenBank/DDBJ databases">
        <authorList>
            <person name="Gostincar C."/>
            <person name="Sun X."/>
            <person name="Song Z."/>
            <person name="Gunde-Cimerman N."/>
        </authorList>
    </citation>
    <scope>NUCLEOTIDE SEQUENCE</scope>
    <source>
        <strain evidence="2">EXF-9298</strain>
    </source>
</reference>
<dbReference type="Proteomes" id="UP000729357">
    <property type="component" value="Unassembled WGS sequence"/>
</dbReference>
<keyword evidence="3" id="KW-1185">Reference proteome</keyword>
<dbReference type="EMBL" id="JAHFXS010000036">
    <property type="protein sequence ID" value="KAG9990317.1"/>
    <property type="molecule type" value="Genomic_DNA"/>
</dbReference>
<name>A0A9P8G504_AURME</name>
<feature type="non-terminal residue" evidence="2">
    <location>
        <position position="479"/>
    </location>
</feature>
<organism evidence="2 3">
    <name type="scientific">Aureobasidium melanogenum</name>
    <name type="common">Aureobasidium pullulans var. melanogenum</name>
    <dbReference type="NCBI Taxonomy" id="46634"/>
    <lineage>
        <taxon>Eukaryota</taxon>
        <taxon>Fungi</taxon>
        <taxon>Dikarya</taxon>
        <taxon>Ascomycota</taxon>
        <taxon>Pezizomycotina</taxon>
        <taxon>Dothideomycetes</taxon>
        <taxon>Dothideomycetidae</taxon>
        <taxon>Dothideales</taxon>
        <taxon>Saccotheciaceae</taxon>
        <taxon>Aureobasidium</taxon>
    </lineage>
</organism>
<dbReference type="AlphaFoldDB" id="A0A9P8G504"/>
<comment type="caution">
    <text evidence="2">The sequence shown here is derived from an EMBL/GenBank/DDBJ whole genome shotgun (WGS) entry which is preliminary data.</text>
</comment>
<protein>
    <submittedName>
        <fullName evidence="2">Uncharacterized protein</fullName>
    </submittedName>
</protein>
<gene>
    <name evidence="2" type="ORF">KCU98_g1222</name>
</gene>
<evidence type="ECO:0000256" key="1">
    <source>
        <dbReference type="SAM" id="MobiDB-lite"/>
    </source>
</evidence>
<accession>A0A9P8G504</accession>
<evidence type="ECO:0000313" key="3">
    <source>
        <dbReference type="Proteomes" id="UP000729357"/>
    </source>
</evidence>
<evidence type="ECO:0000313" key="2">
    <source>
        <dbReference type="EMBL" id="KAG9990317.1"/>
    </source>
</evidence>
<reference evidence="2" key="1">
    <citation type="journal article" date="2021" name="J Fungi (Basel)">
        <title>Virulence traits and population genomics of the black yeast Aureobasidium melanogenum.</title>
        <authorList>
            <person name="Cernosa A."/>
            <person name="Sun X."/>
            <person name="Gostincar C."/>
            <person name="Fang C."/>
            <person name="Gunde-Cimerman N."/>
            <person name="Song Z."/>
        </authorList>
    </citation>
    <scope>NUCLEOTIDE SEQUENCE</scope>
    <source>
        <strain evidence="2">EXF-9298</strain>
    </source>
</reference>
<feature type="region of interest" description="Disordered" evidence="1">
    <location>
        <begin position="277"/>
        <end position="305"/>
    </location>
</feature>